<reference evidence="2 3" key="1">
    <citation type="submission" date="2019-05" db="EMBL/GenBank/DDBJ databases">
        <title>Another draft genome of Portunus trituberculatus and its Hox gene families provides insights of decapod evolution.</title>
        <authorList>
            <person name="Jeong J.-H."/>
            <person name="Song I."/>
            <person name="Kim S."/>
            <person name="Choi T."/>
            <person name="Kim D."/>
            <person name="Ryu S."/>
            <person name="Kim W."/>
        </authorList>
    </citation>
    <scope>NUCLEOTIDE SEQUENCE [LARGE SCALE GENOMIC DNA]</scope>
    <source>
        <tissue evidence="2">Muscle</tissue>
    </source>
</reference>
<feature type="compositionally biased region" description="Pro residues" evidence="1">
    <location>
        <begin position="23"/>
        <end position="37"/>
    </location>
</feature>
<sequence length="37" mass="4141">MPLQARLPVQPVTVPRPFHFFPSRPPSPPPCPYDSPS</sequence>
<organism evidence="2 3">
    <name type="scientific">Portunus trituberculatus</name>
    <name type="common">Swimming crab</name>
    <name type="synonym">Neptunus trituberculatus</name>
    <dbReference type="NCBI Taxonomy" id="210409"/>
    <lineage>
        <taxon>Eukaryota</taxon>
        <taxon>Metazoa</taxon>
        <taxon>Ecdysozoa</taxon>
        <taxon>Arthropoda</taxon>
        <taxon>Crustacea</taxon>
        <taxon>Multicrustacea</taxon>
        <taxon>Malacostraca</taxon>
        <taxon>Eumalacostraca</taxon>
        <taxon>Eucarida</taxon>
        <taxon>Decapoda</taxon>
        <taxon>Pleocyemata</taxon>
        <taxon>Brachyura</taxon>
        <taxon>Eubrachyura</taxon>
        <taxon>Portunoidea</taxon>
        <taxon>Portunidae</taxon>
        <taxon>Portuninae</taxon>
        <taxon>Portunus</taxon>
    </lineage>
</organism>
<accession>A0A5B7JDQ1</accession>
<evidence type="ECO:0000313" key="2">
    <source>
        <dbReference type="EMBL" id="MPC91487.1"/>
    </source>
</evidence>
<proteinExistence type="predicted"/>
<comment type="caution">
    <text evidence="2">The sequence shown here is derived from an EMBL/GenBank/DDBJ whole genome shotgun (WGS) entry which is preliminary data.</text>
</comment>
<keyword evidence="3" id="KW-1185">Reference proteome</keyword>
<feature type="region of interest" description="Disordered" evidence="1">
    <location>
        <begin position="18"/>
        <end position="37"/>
    </location>
</feature>
<evidence type="ECO:0000313" key="3">
    <source>
        <dbReference type="Proteomes" id="UP000324222"/>
    </source>
</evidence>
<gene>
    <name evidence="2" type="ORF">E2C01_086527</name>
</gene>
<dbReference type="EMBL" id="VSRR010087942">
    <property type="protein sequence ID" value="MPC91487.1"/>
    <property type="molecule type" value="Genomic_DNA"/>
</dbReference>
<dbReference type="Proteomes" id="UP000324222">
    <property type="component" value="Unassembled WGS sequence"/>
</dbReference>
<name>A0A5B7JDQ1_PORTR</name>
<dbReference type="AlphaFoldDB" id="A0A5B7JDQ1"/>
<evidence type="ECO:0000256" key="1">
    <source>
        <dbReference type="SAM" id="MobiDB-lite"/>
    </source>
</evidence>
<protein>
    <submittedName>
        <fullName evidence="2">Uncharacterized protein</fullName>
    </submittedName>
</protein>